<sequence>MFILIELDRDWTVGLDWYKHSKGVRLGYFAIHIVFVKHSEFVNRLAKHYAEER</sequence>
<reference evidence="1 2" key="1">
    <citation type="submission" date="2023-02" db="EMBL/GenBank/DDBJ databases">
        <title>Pathogen: clinical or host-associated sample.</title>
        <authorList>
            <person name="Hergert J."/>
            <person name="Casey R."/>
            <person name="Wagner J."/>
            <person name="Young E.L."/>
            <person name="Oakeson K.F."/>
        </authorList>
    </citation>
    <scope>NUCLEOTIDE SEQUENCE [LARGE SCALE GENOMIC DNA]</scope>
    <source>
        <strain evidence="1 2">2022CK-00829</strain>
        <plasmid evidence="1 2">unnamed1</plasmid>
    </source>
</reference>
<name>A0ABY7XHK4_9BACL</name>
<keyword evidence="2" id="KW-1185">Reference proteome</keyword>
<accession>A0ABY7XHK4</accession>
<evidence type="ECO:0000313" key="2">
    <source>
        <dbReference type="Proteomes" id="UP001221519"/>
    </source>
</evidence>
<gene>
    <name evidence="1" type="ORF">PUW25_25870</name>
</gene>
<protein>
    <submittedName>
        <fullName evidence="1">Uncharacterized protein</fullName>
    </submittedName>
</protein>
<dbReference type="Proteomes" id="UP001221519">
    <property type="component" value="Plasmid unnamed1"/>
</dbReference>
<dbReference type="EMBL" id="CP118109">
    <property type="protein sequence ID" value="WDI05240.1"/>
    <property type="molecule type" value="Genomic_DNA"/>
</dbReference>
<proteinExistence type="predicted"/>
<organism evidence="1 2">
    <name type="scientific">Paenibacillus urinalis</name>
    <dbReference type="NCBI Taxonomy" id="521520"/>
    <lineage>
        <taxon>Bacteria</taxon>
        <taxon>Bacillati</taxon>
        <taxon>Bacillota</taxon>
        <taxon>Bacilli</taxon>
        <taxon>Bacillales</taxon>
        <taxon>Paenibacillaceae</taxon>
        <taxon>Paenibacillus</taxon>
    </lineage>
</organism>
<keyword evidence="1" id="KW-0614">Plasmid</keyword>
<dbReference type="RefSeq" id="WP_193746082.1">
    <property type="nucleotide sequence ID" value="NZ_CP118109.1"/>
</dbReference>
<geneLocation type="plasmid" evidence="1 2">
    <name>unnamed1</name>
</geneLocation>
<evidence type="ECO:0000313" key="1">
    <source>
        <dbReference type="EMBL" id="WDI05240.1"/>
    </source>
</evidence>